<dbReference type="GO" id="GO:0031380">
    <property type="term" value="C:nuclear RNA-directed RNA polymerase complex"/>
    <property type="evidence" value="ECO:0007669"/>
    <property type="project" value="TreeGrafter"/>
</dbReference>
<dbReference type="InterPro" id="IPR057298">
    <property type="entry name" value="RDR6-like_RBD"/>
</dbReference>
<comment type="function">
    <text evidence="8">Probably involved in the RNA silencing pathway and required for the generation of small interfering RNAs (siRNAs).</text>
</comment>
<dbReference type="InterPro" id="IPR058752">
    <property type="entry name" value="RDRP_C_head"/>
</dbReference>
<dbReference type="Pfam" id="PF05183">
    <property type="entry name" value="RdRP"/>
    <property type="match status" value="3"/>
</dbReference>
<dbReference type="EMBL" id="VEPZ02001030">
    <property type="protein sequence ID" value="KAE8700128.1"/>
    <property type="molecule type" value="Genomic_DNA"/>
</dbReference>
<evidence type="ECO:0000256" key="6">
    <source>
        <dbReference type="ARBA" id="ARBA00023158"/>
    </source>
</evidence>
<feature type="domain" description="RNA-dependent RNA polymerase 6-like second" evidence="12">
    <location>
        <begin position="101"/>
        <end position="180"/>
    </location>
</feature>
<keyword evidence="5 8" id="KW-0694">RNA-binding</keyword>
<feature type="domain" description="RDRP C-terminal head" evidence="13">
    <location>
        <begin position="706"/>
        <end position="758"/>
    </location>
</feature>
<dbReference type="AlphaFoldDB" id="A0A6A3A7L5"/>
<evidence type="ECO:0000256" key="8">
    <source>
        <dbReference type="RuleBase" id="RU363098"/>
    </source>
</evidence>
<sequence length="1060" mass="120637">MEVEGSAKDTVVTQVVGGFDRHVKAKALMDYLENQVGIVWRCRLKTSWTPPESYPNFKITDTTVIRRTDDYNKVDPLLLRNKTPFKLPDVSLEIGSFASRNEDTAFSFKGTNEHAVIKCDFKVEFLAREIIEIKQYSEPSGLVVLLQLASSPWIWYRTADDDVEESVPFDLLDDEDQWIRPLILLQVDYWSLHIQSASVIGGLLNLLRNQSVEVNVAALKHIYTARLPVYDAYDRLKNVHEWLLKILSSLGALRSLMWSKSEDWSLLQPKLTVFSEVELSNRVLRKYKDVADRFLRVTFMDEGMRMIANVLTFYNAAIVREVTSTSFSRKTGVFKRVRSILTDGFYLCGRKYSFLAFSANQLRDRSAWYFAEDGKINVSQITAWMGKFTNRNIAKCAARMGQCFSSTYATVEVPPTQVNRNLPDIERNGYKFSDGIGKITPDLAIEVAQKLKLDLNPPVLIKLDMQVVKGSWLVGQNKPGFLNRQIIILLSTLGVPDEVFWGMQHAMVSKLDKILVDTDAAFEVLTSSCGDLGHTPAIMLSAGVLEQGQCFIQVSNPSIENCFVKHGSRILEAVDAPGLHHLHDCLVFPQNGERPHTDEASGSDLDGDLYFATWEEPLIPPSKESAPPMQYDPDEPRELNRSVTHKIVSMPADLKPKHYPDFMGKEEFQSYKSSKILGRLYRHIKDAYEDVSESSQLNFDSSDINYDADLEITGSGDFIADAWAKKCSYDGQLAGLLQQYKVKREEVVTGHIWSMPKLPLNEDEKNELYERKASAWYQVTYHPEWVKKTLEIQKTNGDEGVVMLSFAWIAADYLARIKVKHRGSENVDFGKPINSLGYESRGFPAWFNYRETRNIQLFYPSMTRLLLAFVKNLSVLIAFLSFWKTLCTPFLATETSREKIWKIKSRGCFGCFTKPSLITAVDDPSQRLKVQGQKVKRSSFSEDFWNSSACEMEHSGVRSQRSMSSNNTSNLDPSGSTSLLLWNQTRRQWLGNKRPEKHMQPRETTINWNTIYESLHCDYKPFPRPIPLPVSSPPPRSYFLTISSTVHPPPIVHQAFLGSP</sequence>
<keyword evidence="15" id="KW-1185">Reference proteome</keyword>
<evidence type="ECO:0000259" key="10">
    <source>
        <dbReference type="Pfam" id="PF05183"/>
    </source>
</evidence>
<reference evidence="14" key="1">
    <citation type="submission" date="2019-09" db="EMBL/GenBank/DDBJ databases">
        <title>Draft genome information of white flower Hibiscus syriacus.</title>
        <authorList>
            <person name="Kim Y.-M."/>
        </authorList>
    </citation>
    <scope>NUCLEOTIDE SEQUENCE [LARGE SCALE GENOMIC DNA]</scope>
    <source>
        <strain evidence="14">YM2019G1</strain>
    </source>
</reference>
<dbReference type="InterPro" id="IPR057297">
    <property type="entry name" value="RDR6-like_2nd"/>
</dbReference>
<comment type="caution">
    <text evidence="14">The sequence shown here is derived from an EMBL/GenBank/DDBJ whole genome shotgun (WGS) entry which is preliminary data.</text>
</comment>
<organism evidence="14 15">
    <name type="scientific">Hibiscus syriacus</name>
    <name type="common">Rose of Sharon</name>
    <dbReference type="NCBI Taxonomy" id="106335"/>
    <lineage>
        <taxon>Eukaryota</taxon>
        <taxon>Viridiplantae</taxon>
        <taxon>Streptophyta</taxon>
        <taxon>Embryophyta</taxon>
        <taxon>Tracheophyta</taxon>
        <taxon>Spermatophyta</taxon>
        <taxon>Magnoliopsida</taxon>
        <taxon>eudicotyledons</taxon>
        <taxon>Gunneridae</taxon>
        <taxon>Pentapetalae</taxon>
        <taxon>rosids</taxon>
        <taxon>malvids</taxon>
        <taxon>Malvales</taxon>
        <taxon>Malvaceae</taxon>
        <taxon>Malvoideae</taxon>
        <taxon>Hibiscus</taxon>
    </lineage>
</organism>
<evidence type="ECO:0000256" key="4">
    <source>
        <dbReference type="ARBA" id="ARBA00022695"/>
    </source>
</evidence>
<evidence type="ECO:0000259" key="11">
    <source>
        <dbReference type="Pfam" id="PF24572"/>
    </source>
</evidence>
<name>A0A6A3A7L5_HIBSY</name>
<evidence type="ECO:0000313" key="14">
    <source>
        <dbReference type="EMBL" id="KAE8700128.1"/>
    </source>
</evidence>
<keyword evidence="3 8" id="KW-0808">Transferase</keyword>
<comment type="catalytic activity">
    <reaction evidence="7 8">
        <text>RNA(n) + a ribonucleoside 5'-triphosphate = RNA(n+1) + diphosphate</text>
        <dbReference type="Rhea" id="RHEA:21248"/>
        <dbReference type="Rhea" id="RHEA-COMP:14527"/>
        <dbReference type="Rhea" id="RHEA-COMP:17342"/>
        <dbReference type="ChEBI" id="CHEBI:33019"/>
        <dbReference type="ChEBI" id="CHEBI:61557"/>
        <dbReference type="ChEBI" id="CHEBI:140395"/>
        <dbReference type="EC" id="2.7.7.48"/>
    </reaction>
</comment>
<feature type="domain" description="RDRP core" evidence="10">
    <location>
        <begin position="276"/>
        <end position="476"/>
    </location>
</feature>
<dbReference type="Pfam" id="PF24572">
    <property type="entry name" value="RBD_RDR6"/>
    <property type="match status" value="1"/>
</dbReference>
<feature type="domain" description="RDRP core" evidence="10">
    <location>
        <begin position="477"/>
        <end position="544"/>
    </location>
</feature>
<evidence type="ECO:0000259" key="12">
    <source>
        <dbReference type="Pfam" id="PF24577"/>
    </source>
</evidence>
<gene>
    <name evidence="14" type="ORF">F3Y22_tig00110560pilonHSYRG00001</name>
</gene>
<evidence type="ECO:0000313" key="15">
    <source>
        <dbReference type="Proteomes" id="UP000436088"/>
    </source>
</evidence>
<protein>
    <recommendedName>
        <fullName evidence="8">RNA-dependent RNA polymerase</fullName>
        <ecNumber evidence="8">2.7.7.48</ecNumber>
    </recommendedName>
</protein>
<evidence type="ECO:0000256" key="3">
    <source>
        <dbReference type="ARBA" id="ARBA00022679"/>
    </source>
</evidence>
<dbReference type="PANTHER" id="PTHR23079">
    <property type="entry name" value="RNA-DEPENDENT RNA POLYMERASE"/>
    <property type="match status" value="1"/>
</dbReference>
<feature type="domain" description="RNA-dependent RNA polymerase 6-like RNA-binding" evidence="11">
    <location>
        <begin position="11"/>
        <end position="75"/>
    </location>
</feature>
<dbReference type="InterPro" id="IPR057596">
    <property type="entry name" value="RDRP_core"/>
</dbReference>
<dbReference type="GO" id="GO:0003968">
    <property type="term" value="F:RNA-directed RNA polymerase activity"/>
    <property type="evidence" value="ECO:0007669"/>
    <property type="project" value="UniProtKB-KW"/>
</dbReference>
<dbReference type="GO" id="GO:0003723">
    <property type="term" value="F:RNA binding"/>
    <property type="evidence" value="ECO:0007669"/>
    <property type="project" value="UniProtKB-KW"/>
</dbReference>
<dbReference type="Pfam" id="PF26253">
    <property type="entry name" value="RdRP_head"/>
    <property type="match status" value="2"/>
</dbReference>
<dbReference type="Pfam" id="PF24577">
    <property type="entry name" value="RDR6_2nd"/>
    <property type="match status" value="1"/>
</dbReference>
<evidence type="ECO:0000256" key="7">
    <source>
        <dbReference type="ARBA" id="ARBA00048744"/>
    </source>
</evidence>
<dbReference type="GO" id="GO:0030422">
    <property type="term" value="P:siRNA processing"/>
    <property type="evidence" value="ECO:0007669"/>
    <property type="project" value="TreeGrafter"/>
</dbReference>
<feature type="region of interest" description="Disordered" evidence="9">
    <location>
        <begin position="956"/>
        <end position="977"/>
    </location>
</feature>
<keyword evidence="2 8" id="KW-0696">RNA-directed RNA polymerase</keyword>
<keyword evidence="4 8" id="KW-0548">Nucleotidyltransferase</keyword>
<proteinExistence type="inferred from homology"/>
<evidence type="ECO:0000256" key="9">
    <source>
        <dbReference type="SAM" id="MobiDB-lite"/>
    </source>
</evidence>
<dbReference type="EC" id="2.7.7.48" evidence="8"/>
<evidence type="ECO:0000256" key="2">
    <source>
        <dbReference type="ARBA" id="ARBA00022484"/>
    </source>
</evidence>
<accession>A0A6A3A7L5</accession>
<dbReference type="Proteomes" id="UP000436088">
    <property type="component" value="Unassembled WGS sequence"/>
</dbReference>
<feature type="compositionally biased region" description="Polar residues" evidence="9">
    <location>
        <begin position="957"/>
        <end position="977"/>
    </location>
</feature>
<evidence type="ECO:0000256" key="5">
    <source>
        <dbReference type="ARBA" id="ARBA00022884"/>
    </source>
</evidence>
<feature type="domain" description="RDRP core" evidence="10">
    <location>
        <begin position="569"/>
        <end position="646"/>
    </location>
</feature>
<evidence type="ECO:0000259" key="13">
    <source>
        <dbReference type="Pfam" id="PF26253"/>
    </source>
</evidence>
<feature type="domain" description="RDRP C-terminal head" evidence="13">
    <location>
        <begin position="762"/>
        <end position="824"/>
    </location>
</feature>
<dbReference type="InterPro" id="IPR007855">
    <property type="entry name" value="RDRP"/>
</dbReference>
<comment type="similarity">
    <text evidence="1 8">Belongs to the RdRP family.</text>
</comment>
<dbReference type="PANTHER" id="PTHR23079:SF18">
    <property type="entry name" value="RNA-DEPENDENT RNA POLYMERASE 6"/>
    <property type="match status" value="1"/>
</dbReference>
<evidence type="ECO:0000256" key="1">
    <source>
        <dbReference type="ARBA" id="ARBA00005762"/>
    </source>
</evidence>
<keyword evidence="6 8" id="KW-0943">RNA-mediated gene silencing</keyword>